<organism evidence="1 2">
    <name type="scientific">Colletotrichum phormii</name>
    <dbReference type="NCBI Taxonomy" id="359342"/>
    <lineage>
        <taxon>Eukaryota</taxon>
        <taxon>Fungi</taxon>
        <taxon>Dikarya</taxon>
        <taxon>Ascomycota</taxon>
        <taxon>Pezizomycotina</taxon>
        <taxon>Sordariomycetes</taxon>
        <taxon>Hypocreomycetidae</taxon>
        <taxon>Glomerellales</taxon>
        <taxon>Glomerellaceae</taxon>
        <taxon>Colletotrichum</taxon>
        <taxon>Colletotrichum acutatum species complex</taxon>
    </lineage>
</organism>
<protein>
    <submittedName>
        <fullName evidence="1">Uncharacterized protein</fullName>
    </submittedName>
</protein>
<evidence type="ECO:0000313" key="1">
    <source>
        <dbReference type="EMBL" id="KAK1655925.1"/>
    </source>
</evidence>
<evidence type="ECO:0000313" key="2">
    <source>
        <dbReference type="Proteomes" id="UP001243989"/>
    </source>
</evidence>
<keyword evidence="2" id="KW-1185">Reference proteome</keyword>
<dbReference type="GeneID" id="85466501"/>
<accession>A0AAJ0A3R4</accession>
<dbReference type="AlphaFoldDB" id="A0AAJ0A3R4"/>
<dbReference type="Proteomes" id="UP001243989">
    <property type="component" value="Unassembled WGS sequence"/>
</dbReference>
<dbReference type="RefSeq" id="XP_060451969.1">
    <property type="nucleotide sequence ID" value="XM_060581639.1"/>
</dbReference>
<dbReference type="EMBL" id="JAHMHQ010000001">
    <property type="protein sequence ID" value="KAK1655925.1"/>
    <property type="molecule type" value="Genomic_DNA"/>
</dbReference>
<reference evidence="1" key="1">
    <citation type="submission" date="2021-06" db="EMBL/GenBank/DDBJ databases">
        <title>Comparative genomics, transcriptomics and evolutionary studies reveal genomic signatures of adaptation to plant cell wall in hemibiotrophic fungi.</title>
        <authorList>
            <consortium name="DOE Joint Genome Institute"/>
            <person name="Baroncelli R."/>
            <person name="Diaz J.F."/>
            <person name="Benocci T."/>
            <person name="Peng M."/>
            <person name="Battaglia E."/>
            <person name="Haridas S."/>
            <person name="Andreopoulos W."/>
            <person name="Labutti K."/>
            <person name="Pangilinan J."/>
            <person name="Floch G.L."/>
            <person name="Makela M.R."/>
            <person name="Henrissat B."/>
            <person name="Grigoriev I.V."/>
            <person name="Crouch J.A."/>
            <person name="De Vries R.P."/>
            <person name="Sukno S.A."/>
            <person name="Thon M.R."/>
        </authorList>
    </citation>
    <scope>NUCLEOTIDE SEQUENCE</scope>
    <source>
        <strain evidence="1">CBS 102054</strain>
    </source>
</reference>
<proteinExistence type="predicted"/>
<comment type="caution">
    <text evidence="1">The sequence shown here is derived from an EMBL/GenBank/DDBJ whole genome shotgun (WGS) entry which is preliminary data.</text>
</comment>
<sequence length="173" mass="19658">MRPKPRFIFRTLSSIGHPNPQDSVLFCAKLKVGHERVPGEMQKLLFTLASSHLRFPKSLLSHQGYRKAEFHDLMPSFDANASSLKHCLWWVLCRSTRLQSHTDSFLAVVAQEVGFRFSLKSHTISETKLIAMTVSLEANDPYHFRGVLVCGIHPPPAAPRWAPRPRGLFSRLE</sequence>
<name>A0AAJ0A3R4_9PEZI</name>
<gene>
    <name evidence="1" type="ORF">BDP81DRAFT_12383</name>
</gene>